<dbReference type="Proteomes" id="UP000002038">
    <property type="component" value="Unassembled WGS sequence"/>
</dbReference>
<sequence>MRVNARGFNGNSTMELASIYGHEKAYGKKARTRTSSHTSREVSQSIYGAARSSTRFCVNICLRKLHLRGSVGQTDCTYIRSEARFLRSNVLDICMWRNQAKIYNLQSYILR</sequence>
<dbReference type="OrthoDB" id="4178675at2759"/>
<dbReference type="RefSeq" id="XP_031577662.1">
    <property type="nucleotide sequence ID" value="XM_031721193.1"/>
</dbReference>
<name>A0A179UHK5_BLAGS</name>
<proteinExistence type="predicted"/>
<dbReference type="AlphaFoldDB" id="A0A179UHK5"/>
<dbReference type="VEuPathDB" id="FungiDB:BDBG_03320"/>
<reference evidence="2" key="1">
    <citation type="journal article" date="2015" name="PLoS Genet.">
        <title>The dynamic genome and transcriptome of the human fungal pathogen Blastomyces and close relative Emmonsia.</title>
        <authorList>
            <person name="Munoz J.F."/>
            <person name="Gauthier G.M."/>
            <person name="Desjardins C.A."/>
            <person name="Gallo J.E."/>
            <person name="Holder J."/>
            <person name="Sullivan T.D."/>
            <person name="Marty A.J."/>
            <person name="Carmen J.C."/>
            <person name="Chen Z."/>
            <person name="Ding L."/>
            <person name="Gujja S."/>
            <person name="Magrini V."/>
            <person name="Misas E."/>
            <person name="Mitreva M."/>
            <person name="Priest M."/>
            <person name="Saif S."/>
            <person name="Whiston E.A."/>
            <person name="Young S."/>
            <person name="Zeng Q."/>
            <person name="Goldman W.E."/>
            <person name="Mardis E.R."/>
            <person name="Taylor J.W."/>
            <person name="McEwen J.G."/>
            <person name="Clay O.K."/>
            <person name="Klein B.S."/>
            <person name="Cuomo C.A."/>
        </authorList>
    </citation>
    <scope>NUCLEOTIDE SEQUENCE [LARGE SCALE GENOMIC DNA]</scope>
    <source>
        <strain evidence="2">SLH14081</strain>
    </source>
</reference>
<evidence type="ECO:0000313" key="1">
    <source>
        <dbReference type="EMBL" id="OAT07233.1"/>
    </source>
</evidence>
<accession>A0A179UHK5</accession>
<dbReference type="GeneID" id="42528064"/>
<organism evidence="1 2">
    <name type="scientific">Blastomyces gilchristii (strain SLH14081)</name>
    <name type="common">Blastomyces dermatitidis</name>
    <dbReference type="NCBI Taxonomy" id="559298"/>
    <lineage>
        <taxon>Eukaryota</taxon>
        <taxon>Fungi</taxon>
        <taxon>Dikarya</taxon>
        <taxon>Ascomycota</taxon>
        <taxon>Pezizomycotina</taxon>
        <taxon>Eurotiomycetes</taxon>
        <taxon>Eurotiomycetidae</taxon>
        <taxon>Onygenales</taxon>
        <taxon>Ajellomycetaceae</taxon>
        <taxon>Blastomyces</taxon>
    </lineage>
</organism>
<dbReference type="EMBL" id="GG657452">
    <property type="protein sequence ID" value="OAT07233.1"/>
    <property type="molecule type" value="Genomic_DNA"/>
</dbReference>
<evidence type="ECO:0000313" key="2">
    <source>
        <dbReference type="Proteomes" id="UP000002038"/>
    </source>
</evidence>
<dbReference type="KEGG" id="bgh:BDBG_03320"/>
<protein>
    <submittedName>
        <fullName evidence="1">Uncharacterized protein</fullName>
    </submittedName>
</protein>
<keyword evidence="2" id="KW-1185">Reference proteome</keyword>
<gene>
    <name evidence="1" type="ORF">BDBG_03320</name>
</gene>